<dbReference type="CDD" id="cd10568">
    <property type="entry name" value="SWIB_like"/>
    <property type="match status" value="1"/>
</dbReference>
<proteinExistence type="predicted"/>
<sequence>MVRVQSSTGRTFLICGVTSVKLVGVGKADGLESLRSIPSRVLKEDKMQPSSRGFAAPGQMRRPTGPGPMYAANHQAHTPAATQAAQAQQQQEELRRREAQRRQARKPTDLDIDDDLAEAVITDAAILYRKLRDQEKRLDAIMTKKRLDILEGTSGQMPSEGVLRLFISNTAEAQPWQMANDGNAGFNEDGTFDFADNQARYRVKIEGRLLEGSDDADEDSELKASLPPMAPIKMSHFFKRVTVDFNRPAALQSDAFNKIEWVKKEGEADVDCIAFGRKSDEELQVTINLYLDEQPERFKLSSPLAWMLDMDTATRAEVVQGIWDYARLFKLIDHDDERRINCDEYLKQLFHNEVAYFPNLPELVFPHLSPLEPIKLPYTIRVDKDYIAPEDASIPPSKYMIWDVRVKVPSTTKRLMQAIISSPRHMANLKKVTQINDDTALLLEKARHLNSKRRFLLSLSRDPATFVKRWTSSQQRDLEIILAEAGRGAGDEGYAGEEFRRGGKDGAWGTDLAREAVGLWLARQKNH</sequence>
<evidence type="ECO:0000256" key="1">
    <source>
        <dbReference type="SAM" id="MobiDB-lite"/>
    </source>
</evidence>
<dbReference type="AlphaFoldDB" id="A0A4S9L6D9"/>
<dbReference type="InterPro" id="IPR036885">
    <property type="entry name" value="SWIB_MDM2_dom_sf"/>
</dbReference>
<dbReference type="PANTHER" id="PTHR13844">
    <property type="entry name" value="SWI/SNF-RELATED MATRIX-ASSOCIATED ACTIN-DEPENDENT REGULATOR OF CHROMATIN SUBFAMILY D"/>
    <property type="match status" value="1"/>
</dbReference>
<feature type="region of interest" description="Disordered" evidence="1">
    <location>
        <begin position="42"/>
        <end position="110"/>
    </location>
</feature>
<comment type="caution">
    <text evidence="3">The sequence shown here is derived from an EMBL/GenBank/DDBJ whole genome shotgun (WGS) entry which is preliminary data.</text>
</comment>
<feature type="compositionally biased region" description="Basic and acidic residues" evidence="1">
    <location>
        <begin position="92"/>
        <end position="109"/>
    </location>
</feature>
<feature type="domain" description="DM2" evidence="2">
    <location>
        <begin position="293"/>
        <end position="370"/>
    </location>
</feature>
<reference evidence="3 4" key="1">
    <citation type="submission" date="2018-10" db="EMBL/GenBank/DDBJ databases">
        <title>Fifty Aureobasidium pullulans genomes reveal a recombining polyextremotolerant generalist.</title>
        <authorList>
            <person name="Gostincar C."/>
            <person name="Turk M."/>
            <person name="Zajc J."/>
            <person name="Gunde-Cimerman N."/>
        </authorList>
    </citation>
    <scope>NUCLEOTIDE SEQUENCE [LARGE SCALE GENOMIC DNA]</scope>
    <source>
        <strain evidence="3 4">EXF-6604</strain>
    </source>
</reference>
<dbReference type="SMART" id="SM00151">
    <property type="entry name" value="SWIB"/>
    <property type="match status" value="1"/>
</dbReference>
<dbReference type="PROSITE" id="PS51925">
    <property type="entry name" value="SWIB_MDM2"/>
    <property type="match status" value="1"/>
</dbReference>
<dbReference type="InterPro" id="IPR019835">
    <property type="entry name" value="SWIB_domain"/>
</dbReference>
<protein>
    <recommendedName>
        <fullName evidence="2">DM2 domain-containing protein</fullName>
    </recommendedName>
</protein>
<dbReference type="SUPFAM" id="SSF47592">
    <property type="entry name" value="SWIB/MDM2 domain"/>
    <property type="match status" value="1"/>
</dbReference>
<dbReference type="PROSITE" id="PS00018">
    <property type="entry name" value="EF_HAND_1"/>
    <property type="match status" value="1"/>
</dbReference>
<dbReference type="InterPro" id="IPR003121">
    <property type="entry name" value="SWIB_MDM2_domain"/>
</dbReference>
<evidence type="ECO:0000313" key="4">
    <source>
        <dbReference type="Proteomes" id="UP000306584"/>
    </source>
</evidence>
<dbReference type="Pfam" id="PF02201">
    <property type="entry name" value="SWIB"/>
    <property type="match status" value="1"/>
</dbReference>
<dbReference type="EMBL" id="QZBD01000214">
    <property type="protein sequence ID" value="THY24192.1"/>
    <property type="molecule type" value="Genomic_DNA"/>
</dbReference>
<dbReference type="Gene3D" id="1.10.245.10">
    <property type="entry name" value="SWIB/MDM2 domain"/>
    <property type="match status" value="1"/>
</dbReference>
<accession>A0A4S9L6D9</accession>
<gene>
    <name evidence="3" type="ORF">D6D01_05583</name>
</gene>
<organism evidence="3 4">
    <name type="scientific">Aureobasidium pullulans</name>
    <name type="common">Black yeast</name>
    <name type="synonym">Pullularia pullulans</name>
    <dbReference type="NCBI Taxonomy" id="5580"/>
    <lineage>
        <taxon>Eukaryota</taxon>
        <taxon>Fungi</taxon>
        <taxon>Dikarya</taxon>
        <taxon>Ascomycota</taxon>
        <taxon>Pezizomycotina</taxon>
        <taxon>Dothideomycetes</taxon>
        <taxon>Dothideomycetidae</taxon>
        <taxon>Dothideales</taxon>
        <taxon>Saccotheciaceae</taxon>
        <taxon>Aureobasidium</taxon>
    </lineage>
</organism>
<dbReference type="Proteomes" id="UP000306584">
    <property type="component" value="Unassembled WGS sequence"/>
</dbReference>
<dbReference type="InterPro" id="IPR018247">
    <property type="entry name" value="EF_Hand_1_Ca_BS"/>
</dbReference>
<evidence type="ECO:0000259" key="2">
    <source>
        <dbReference type="PROSITE" id="PS51925"/>
    </source>
</evidence>
<feature type="compositionally biased region" description="Low complexity" evidence="1">
    <location>
        <begin position="71"/>
        <end position="91"/>
    </location>
</feature>
<name>A0A4S9L6D9_AURPU</name>
<evidence type="ECO:0000313" key="3">
    <source>
        <dbReference type="EMBL" id="THY24192.1"/>
    </source>
</evidence>